<dbReference type="PANTHER" id="PTHR30204">
    <property type="entry name" value="REDOX-CYCLING DRUG-SENSING TRANSCRIPTIONAL ACTIVATOR SOXR"/>
    <property type="match status" value="1"/>
</dbReference>
<evidence type="ECO:0000256" key="4">
    <source>
        <dbReference type="ARBA" id="ARBA00023163"/>
    </source>
</evidence>
<dbReference type="Proteomes" id="UP000600565">
    <property type="component" value="Unassembled WGS sequence"/>
</dbReference>
<dbReference type="PROSITE" id="PS50937">
    <property type="entry name" value="HTH_MERR_2"/>
    <property type="match status" value="1"/>
</dbReference>
<keyword evidence="3" id="KW-0238">DNA-binding</keyword>
<sequence>MNESYQSFRDKKIISIGNVSELLGLSIRQIRYYEERGLILPARSTKGTRKFSLKDIEILSLIAECVEEGVQTVEIKALLKKRGLPYSSQKYKGALDNAKKHQTPG</sequence>
<dbReference type="Gene3D" id="1.10.1660.10">
    <property type="match status" value="1"/>
</dbReference>
<dbReference type="PANTHER" id="PTHR30204:SF65">
    <property type="entry name" value="HTH-TYPE TRANSCRIPTIONAL REGULATOR TNRA"/>
    <property type="match status" value="1"/>
</dbReference>
<feature type="domain" description="HTH merR-type" evidence="5">
    <location>
        <begin position="13"/>
        <end position="81"/>
    </location>
</feature>
<comment type="caution">
    <text evidence="6">The sequence shown here is derived from an EMBL/GenBank/DDBJ whole genome shotgun (WGS) entry which is preliminary data.</text>
</comment>
<evidence type="ECO:0000313" key="6">
    <source>
        <dbReference type="EMBL" id="MBD8033136.1"/>
    </source>
</evidence>
<accession>A0ABR8XMH6</accession>
<dbReference type="SMART" id="SM00422">
    <property type="entry name" value="HTH_MERR"/>
    <property type="match status" value="1"/>
</dbReference>
<dbReference type="Pfam" id="PF13411">
    <property type="entry name" value="MerR_1"/>
    <property type="match status" value="1"/>
</dbReference>
<dbReference type="PROSITE" id="PS00552">
    <property type="entry name" value="HTH_MERR_1"/>
    <property type="match status" value="1"/>
</dbReference>
<reference evidence="6 7" key="1">
    <citation type="submission" date="2020-08" db="EMBL/GenBank/DDBJ databases">
        <title>A Genomic Blueprint of the Chicken Gut Microbiome.</title>
        <authorList>
            <person name="Gilroy R."/>
            <person name="Ravi A."/>
            <person name="Getino M."/>
            <person name="Pursley I."/>
            <person name="Horton D.L."/>
            <person name="Alikhan N.-F."/>
            <person name="Baker D."/>
            <person name="Gharbi K."/>
            <person name="Hall N."/>
            <person name="Watson M."/>
            <person name="Adriaenssens E.M."/>
            <person name="Foster-Nyarko E."/>
            <person name="Jarju S."/>
            <person name="Secka A."/>
            <person name="Antonio M."/>
            <person name="Oren A."/>
            <person name="Chaudhuri R."/>
            <person name="La Ragione R.M."/>
            <person name="Hildebrand F."/>
            <person name="Pallen M.J."/>
        </authorList>
    </citation>
    <scope>NUCLEOTIDE SEQUENCE [LARGE SCALE GENOMIC DNA]</scope>
    <source>
        <strain evidence="6 7">Sa1YVA6</strain>
    </source>
</reference>
<evidence type="ECO:0000256" key="1">
    <source>
        <dbReference type="ARBA" id="ARBA00022491"/>
    </source>
</evidence>
<organism evidence="6 7">
    <name type="scientific">Solibacillus merdavium</name>
    <dbReference type="NCBI Taxonomy" id="2762218"/>
    <lineage>
        <taxon>Bacteria</taxon>
        <taxon>Bacillati</taxon>
        <taxon>Bacillota</taxon>
        <taxon>Bacilli</taxon>
        <taxon>Bacillales</taxon>
        <taxon>Caryophanaceae</taxon>
        <taxon>Solibacillus</taxon>
    </lineage>
</organism>
<proteinExistence type="predicted"/>
<dbReference type="EMBL" id="JACSPW010000007">
    <property type="protein sequence ID" value="MBD8033136.1"/>
    <property type="molecule type" value="Genomic_DNA"/>
</dbReference>
<dbReference type="InterPro" id="IPR000551">
    <property type="entry name" value="MerR-type_HTH_dom"/>
</dbReference>
<evidence type="ECO:0000313" key="7">
    <source>
        <dbReference type="Proteomes" id="UP000600565"/>
    </source>
</evidence>
<dbReference type="RefSeq" id="WP_191703713.1">
    <property type="nucleotide sequence ID" value="NZ_JACSPW010000007.1"/>
</dbReference>
<protein>
    <submittedName>
        <fullName evidence="6">MerR family transcriptional regulator</fullName>
    </submittedName>
</protein>
<evidence type="ECO:0000256" key="3">
    <source>
        <dbReference type="ARBA" id="ARBA00023125"/>
    </source>
</evidence>
<keyword evidence="7" id="KW-1185">Reference proteome</keyword>
<evidence type="ECO:0000256" key="2">
    <source>
        <dbReference type="ARBA" id="ARBA00023015"/>
    </source>
</evidence>
<dbReference type="InterPro" id="IPR009061">
    <property type="entry name" value="DNA-bd_dom_put_sf"/>
</dbReference>
<keyword evidence="1" id="KW-0678">Repressor</keyword>
<evidence type="ECO:0000259" key="5">
    <source>
        <dbReference type="PROSITE" id="PS50937"/>
    </source>
</evidence>
<name>A0ABR8XMH6_9BACL</name>
<gene>
    <name evidence="6" type="ORF">H9632_08660</name>
</gene>
<dbReference type="SUPFAM" id="SSF46955">
    <property type="entry name" value="Putative DNA-binding domain"/>
    <property type="match status" value="1"/>
</dbReference>
<keyword evidence="2" id="KW-0805">Transcription regulation</keyword>
<keyword evidence="4" id="KW-0804">Transcription</keyword>
<dbReference type="InterPro" id="IPR047057">
    <property type="entry name" value="MerR_fam"/>
</dbReference>